<protein>
    <submittedName>
        <fullName evidence="1">Uncharacterized protein</fullName>
    </submittedName>
</protein>
<reference evidence="1" key="1">
    <citation type="journal article" date="2015" name="Nature">
        <title>Complex archaea that bridge the gap between prokaryotes and eukaryotes.</title>
        <authorList>
            <person name="Spang A."/>
            <person name="Saw J.H."/>
            <person name="Jorgensen S.L."/>
            <person name="Zaremba-Niedzwiedzka K."/>
            <person name="Martijn J."/>
            <person name="Lind A.E."/>
            <person name="van Eijk R."/>
            <person name="Schleper C."/>
            <person name="Guy L."/>
            <person name="Ettema T.J."/>
        </authorList>
    </citation>
    <scope>NUCLEOTIDE SEQUENCE</scope>
</reference>
<name>A0A0F9UQ00_9ZZZZ</name>
<dbReference type="EMBL" id="LAZR01000875">
    <property type="protein sequence ID" value="KKN55683.1"/>
    <property type="molecule type" value="Genomic_DNA"/>
</dbReference>
<proteinExistence type="predicted"/>
<gene>
    <name evidence="1" type="ORF">LCGC14_0579850</name>
</gene>
<sequence>MRKNKRKHTVEQALAIVGRTGSQVVKRNQPIQKTKIEVGQTFIFAGEIHHINHTVSLLNLKEIITTVEGKTILYPWHPDIVEEIIDNQWKYK</sequence>
<dbReference type="AlphaFoldDB" id="A0A0F9UQ00"/>
<comment type="caution">
    <text evidence="1">The sequence shown here is derived from an EMBL/GenBank/DDBJ whole genome shotgun (WGS) entry which is preliminary data.</text>
</comment>
<organism evidence="1">
    <name type="scientific">marine sediment metagenome</name>
    <dbReference type="NCBI Taxonomy" id="412755"/>
    <lineage>
        <taxon>unclassified sequences</taxon>
        <taxon>metagenomes</taxon>
        <taxon>ecological metagenomes</taxon>
    </lineage>
</organism>
<accession>A0A0F9UQ00</accession>
<evidence type="ECO:0000313" key="1">
    <source>
        <dbReference type="EMBL" id="KKN55683.1"/>
    </source>
</evidence>